<name>A0A7G2CEQ7_9TRYP</name>
<keyword evidence="1" id="KW-1133">Transmembrane helix</keyword>
<proteinExistence type="predicted"/>
<reference evidence="2 3" key="1">
    <citation type="submission" date="2020-08" db="EMBL/GenBank/DDBJ databases">
        <authorList>
            <person name="Newling K."/>
            <person name="Davey J."/>
            <person name="Forrester S."/>
        </authorList>
    </citation>
    <scope>NUCLEOTIDE SEQUENCE [LARGE SCALE GENOMIC DNA]</scope>
    <source>
        <strain evidence="3">Crithidia deanei Carvalho (ATCC PRA-265)</strain>
    </source>
</reference>
<feature type="transmembrane region" description="Helical" evidence="1">
    <location>
        <begin position="169"/>
        <end position="190"/>
    </location>
</feature>
<evidence type="ECO:0000313" key="2">
    <source>
        <dbReference type="EMBL" id="CAD2216662.1"/>
    </source>
</evidence>
<evidence type="ECO:0000256" key="1">
    <source>
        <dbReference type="SAM" id="Phobius"/>
    </source>
</evidence>
<dbReference type="OrthoDB" id="277282at2759"/>
<sequence>MPSFKTITFVQSPFSFSLSKAATMASWFGFGKKKDEERIETFKNINELDSFKRAKGIATSEGDPESGTTPGVFATPRREKEAREAMDVRVHLMDVNDISALTKRFGKEFETADRQMAEKVKLDKKTFLYDYDQDKRFQVWKEDRKKAEERLHIHWIDNVIDRPLTAMVYFLRVFTTVGLFYGLGRTAYLYRTMDRTYAKLNGVSIGKILFEEVSFNVAKGGGVAAVSALSIPLGDSTSKMIRTAYRGEVYAPQREWYDVVSSFTMGGFAAGGTFAAIERQVFSPRGMLFLIGGGTLAGLAAGFFLGYSVYRPVAEKRKTEGGLYERPWKNWSNLYVASGGPAYMRGKYTWSHGGREEP</sequence>
<feature type="transmembrane region" description="Helical" evidence="1">
    <location>
        <begin position="256"/>
        <end position="277"/>
    </location>
</feature>
<organism evidence="2 3">
    <name type="scientific">Angomonas deanei</name>
    <dbReference type="NCBI Taxonomy" id="59799"/>
    <lineage>
        <taxon>Eukaryota</taxon>
        <taxon>Discoba</taxon>
        <taxon>Euglenozoa</taxon>
        <taxon>Kinetoplastea</taxon>
        <taxon>Metakinetoplastina</taxon>
        <taxon>Trypanosomatida</taxon>
        <taxon>Trypanosomatidae</taxon>
        <taxon>Strigomonadinae</taxon>
        <taxon>Angomonas</taxon>
    </lineage>
</organism>
<keyword evidence="1" id="KW-0472">Membrane</keyword>
<protein>
    <submittedName>
        <fullName evidence="2">Uncharacterized protein</fullName>
    </submittedName>
</protein>
<dbReference type="VEuPathDB" id="TriTrypDB:ADEAN_000412400"/>
<keyword evidence="3" id="KW-1185">Reference proteome</keyword>
<dbReference type="Proteomes" id="UP000515908">
    <property type="component" value="Chromosome 07"/>
</dbReference>
<dbReference type="EMBL" id="LR877151">
    <property type="protein sequence ID" value="CAD2216662.1"/>
    <property type="molecule type" value="Genomic_DNA"/>
</dbReference>
<gene>
    <name evidence="2" type="ORF">ADEAN_000412400</name>
</gene>
<evidence type="ECO:0000313" key="3">
    <source>
        <dbReference type="Proteomes" id="UP000515908"/>
    </source>
</evidence>
<feature type="transmembrane region" description="Helical" evidence="1">
    <location>
        <begin position="289"/>
        <end position="310"/>
    </location>
</feature>
<dbReference type="AlphaFoldDB" id="A0A7G2CEQ7"/>
<keyword evidence="1" id="KW-0812">Transmembrane</keyword>
<accession>A0A7G2CEQ7</accession>